<feature type="transmembrane region" description="Helical" evidence="2">
    <location>
        <begin position="56"/>
        <end position="75"/>
    </location>
</feature>
<dbReference type="Proteomes" id="UP000298787">
    <property type="component" value="Chromosome 2"/>
</dbReference>
<protein>
    <submittedName>
        <fullName evidence="3">Uncharacterized protein</fullName>
    </submittedName>
</protein>
<feature type="compositionally biased region" description="Basic and acidic residues" evidence="1">
    <location>
        <begin position="306"/>
        <end position="320"/>
    </location>
</feature>
<feature type="compositionally biased region" description="Low complexity" evidence="1">
    <location>
        <begin position="268"/>
        <end position="281"/>
    </location>
</feature>
<dbReference type="AlphaFoldDB" id="A0A4U5TZC8"/>
<keyword evidence="4" id="KW-1185">Reference proteome</keyword>
<proteinExistence type="predicted"/>
<name>A0A4U5TZC8_COLLU</name>
<feature type="transmembrane region" description="Helical" evidence="2">
    <location>
        <begin position="87"/>
        <end position="104"/>
    </location>
</feature>
<evidence type="ECO:0000313" key="4">
    <source>
        <dbReference type="Proteomes" id="UP000298787"/>
    </source>
</evidence>
<keyword evidence="2" id="KW-0472">Membrane</keyword>
<keyword evidence="2" id="KW-0812">Transmembrane</keyword>
<organism evidence="3 4">
    <name type="scientific">Collichthys lucidus</name>
    <name type="common">Big head croaker</name>
    <name type="synonym">Sciaena lucida</name>
    <dbReference type="NCBI Taxonomy" id="240159"/>
    <lineage>
        <taxon>Eukaryota</taxon>
        <taxon>Metazoa</taxon>
        <taxon>Chordata</taxon>
        <taxon>Craniata</taxon>
        <taxon>Vertebrata</taxon>
        <taxon>Euteleostomi</taxon>
        <taxon>Actinopterygii</taxon>
        <taxon>Neopterygii</taxon>
        <taxon>Teleostei</taxon>
        <taxon>Neoteleostei</taxon>
        <taxon>Acanthomorphata</taxon>
        <taxon>Eupercaria</taxon>
        <taxon>Sciaenidae</taxon>
        <taxon>Collichthys</taxon>
    </lineage>
</organism>
<reference evidence="3 4" key="1">
    <citation type="submission" date="2019-01" db="EMBL/GenBank/DDBJ databases">
        <title>Genome Assembly of Collichthys lucidus.</title>
        <authorList>
            <person name="Cai M."/>
            <person name="Xiao S."/>
        </authorList>
    </citation>
    <scope>NUCLEOTIDE SEQUENCE [LARGE SCALE GENOMIC DNA]</scope>
    <source>
        <strain evidence="3">JT15FE1705JMU</strain>
        <tissue evidence="3">Muscle</tissue>
    </source>
</reference>
<keyword evidence="2" id="KW-1133">Transmembrane helix</keyword>
<sequence length="332" mass="36766">MGSEHTQSTSNDSRCVFFNTDSEDYRCQLIRKHCCLPGVQPSLTSLLHLSGCYNKHWRGTLCLGGILFMLFVIWLLRRYHSLAQKMILSLTVAAFFDSVAYVMVVPSDGVGGASGHGLFATAEGLLRPRGSLVLDHRKARSLEIWDPVSLLSVLLCSPALSRFPRCCGPWGTSRSEDQGIFISSNYIKPDERLEAKAAPRQGRNAAAQTRVLSLRAEVLALKVKSGKGGRGDIKGAVRQTGGISQQEERKERQRTAGWEEEESERNRLSSSLPTPRSVSSSEFSEARRQDRGGGGGSEEEEEEEEGVKGDERGRRMESRGQRFVTEVQNFRG</sequence>
<evidence type="ECO:0000256" key="1">
    <source>
        <dbReference type="SAM" id="MobiDB-lite"/>
    </source>
</evidence>
<evidence type="ECO:0000313" key="3">
    <source>
        <dbReference type="EMBL" id="TKS66879.1"/>
    </source>
</evidence>
<accession>A0A4U5TZC8</accession>
<feature type="region of interest" description="Disordered" evidence="1">
    <location>
        <begin position="225"/>
        <end position="332"/>
    </location>
</feature>
<evidence type="ECO:0000256" key="2">
    <source>
        <dbReference type="SAM" id="Phobius"/>
    </source>
</evidence>
<gene>
    <name evidence="3" type="ORF">D9C73_001798</name>
</gene>
<dbReference type="EMBL" id="CM014079">
    <property type="protein sequence ID" value="TKS66879.1"/>
    <property type="molecule type" value="Genomic_DNA"/>
</dbReference>
<dbReference type="STRING" id="240159.A0A4U5TZC8"/>